<evidence type="ECO:0000313" key="2">
    <source>
        <dbReference type="Proteomes" id="UP000078397"/>
    </source>
</evidence>
<reference evidence="1 2" key="1">
    <citation type="journal article" date="2016" name="PLoS Pathog.">
        <title>Biosynthesis of antibiotic leucinostatins in bio-control fungus Purpureocillium lilacinum and their inhibition on phytophthora revealed by genome mining.</title>
        <authorList>
            <person name="Wang G."/>
            <person name="Liu Z."/>
            <person name="Lin R."/>
            <person name="Li E."/>
            <person name="Mao Z."/>
            <person name="Ling J."/>
            <person name="Yang Y."/>
            <person name="Yin W.B."/>
            <person name="Xie B."/>
        </authorList>
    </citation>
    <scope>NUCLEOTIDE SEQUENCE [LARGE SCALE GENOMIC DNA]</scope>
    <source>
        <strain evidence="1">170</strain>
    </source>
</reference>
<dbReference type="Proteomes" id="UP000078397">
    <property type="component" value="Unassembled WGS sequence"/>
</dbReference>
<dbReference type="GeneID" id="28857289"/>
<accession>A0A179FY36</accession>
<proteinExistence type="predicted"/>
<organism evidence="1 2">
    <name type="scientific">Pochonia chlamydosporia 170</name>
    <dbReference type="NCBI Taxonomy" id="1380566"/>
    <lineage>
        <taxon>Eukaryota</taxon>
        <taxon>Fungi</taxon>
        <taxon>Dikarya</taxon>
        <taxon>Ascomycota</taxon>
        <taxon>Pezizomycotina</taxon>
        <taxon>Sordariomycetes</taxon>
        <taxon>Hypocreomycetidae</taxon>
        <taxon>Hypocreales</taxon>
        <taxon>Clavicipitaceae</taxon>
        <taxon>Pochonia</taxon>
    </lineage>
</organism>
<dbReference type="RefSeq" id="XP_018146685.1">
    <property type="nucleotide sequence ID" value="XM_018293295.1"/>
</dbReference>
<dbReference type="KEGG" id="pchm:VFPPC_15542"/>
<evidence type="ECO:0000313" key="1">
    <source>
        <dbReference type="EMBL" id="OAQ70148.1"/>
    </source>
</evidence>
<gene>
    <name evidence="1" type="ORF">VFPPC_15542</name>
</gene>
<comment type="caution">
    <text evidence="1">The sequence shown here is derived from an EMBL/GenBank/DDBJ whole genome shotgun (WGS) entry which is preliminary data.</text>
</comment>
<dbReference type="EMBL" id="LSBJ02000002">
    <property type="protein sequence ID" value="OAQ70148.1"/>
    <property type="molecule type" value="Genomic_DNA"/>
</dbReference>
<protein>
    <submittedName>
        <fullName evidence="1">Uncharacterized protein</fullName>
    </submittedName>
</protein>
<sequence length="57" mass="6862">MNECKCGVRARWAKEYHMRVARRKLGPKESRESKELLLGLPSRCCMVRWLIYWFTMG</sequence>
<dbReference type="AlphaFoldDB" id="A0A179FY36"/>
<keyword evidence="2" id="KW-1185">Reference proteome</keyword>
<name>A0A179FY36_METCM</name>